<evidence type="ECO:0000313" key="4">
    <source>
        <dbReference type="EMBL" id="GIL93709.1"/>
    </source>
</evidence>
<evidence type="ECO:0000256" key="1">
    <source>
        <dbReference type="SAM" id="Coils"/>
    </source>
</evidence>
<sequence length="826" mass="86546">MAASPTRGGAGTDGSGGAGRGPLIGGEGKDMVHEIMAAAGPGGIAQVQEACLMPFPLVRHLLGMLEIMDITRLEAHRAVLQRAKERLLARVAALDSRADKARLERLLAASFMYVGMVDMREVPLTVMERLERVPAQHLKQLASDPDVFKILPPGVQRQVWEYDKNLLQNDALPLVGAYKYETATYMRALAADEFLPSVLAAAQRLSVTLTSATPASAAAGGSAADPDSLVGLGSSGRSSGGSKSRGGAGAAAAAAAARVAGSHFLGGPAGGSGGGGVPGSSAVVGITRKILRKGSRITQALKGMVGSSPKIYTQIVELCTVKFRDAESLYVGVRECSYAALRAQLLMALHDDNNPVAAKDRCHELAWTLDAGIRNGCLSDKHLEKLGSFFSEILEAAEEADNLALGGSKRRRGASGALPGRFSRDPRDEAESAGAGGHGGGAGGVVEPLRVLGDAGLVLRDPSALHLLAAQVLSLLQSEVVAAERLPRDVPDLVLVLRLMQLAVDCRPMMRDGRYRYPDPDPEVLHDLLPLMAALQVDHYIATVAAAAAAATAAAAAGTGMAAGSATTGPGAGAAGSGAAAAGMAQVGPDANAIVDEVDIEFPDQTTKGRIYHVLRSNEVGRRLLQTFALERLARRDFLAATKVLSLLARVLAPGCLEVEAADFAATLAIRLAELVKARRLGPGSRLWLVAVDNLLVHAVDSHTQTHEEVLRLLLAAALPTPDGRPPLLTPDEVDAYLRNTLENSKKSRKRYKKFSGGDALARFPMCLLASDIGSDIGSDGWPGIMQLKLKGADGVRSVYDMFRKVPGINADNAPALFEYLAETKQ</sequence>
<dbReference type="Pfam" id="PF06209">
    <property type="entry name" value="COBRA1"/>
    <property type="match status" value="3"/>
</dbReference>
<feature type="region of interest" description="Disordered" evidence="2">
    <location>
        <begin position="1"/>
        <end position="23"/>
    </location>
</feature>
<dbReference type="EMBL" id="BNCP01000014">
    <property type="protein sequence ID" value="GIL79071.1"/>
    <property type="molecule type" value="Genomic_DNA"/>
</dbReference>
<feature type="compositionally biased region" description="Low complexity" evidence="2">
    <location>
        <begin position="216"/>
        <end position="242"/>
    </location>
</feature>
<reference evidence="3" key="1">
    <citation type="journal article" date="2021" name="Proc. Natl. Acad. Sci. U.S.A.">
        <title>Three genomes in the algal genus Volvox reveal the fate of a haploid sex-determining region after a transition to homothallism.</title>
        <authorList>
            <person name="Yamamoto K."/>
            <person name="Hamaji T."/>
            <person name="Kawai-Toyooka H."/>
            <person name="Matsuzaki R."/>
            <person name="Takahashi F."/>
            <person name="Nishimura Y."/>
            <person name="Kawachi M."/>
            <person name="Noguchi H."/>
            <person name="Minakuchi Y."/>
            <person name="Umen J.G."/>
            <person name="Toyoda A."/>
            <person name="Nozaki H."/>
        </authorList>
    </citation>
    <scope>NUCLEOTIDE SEQUENCE</scope>
    <source>
        <strain evidence="4">NIES-3785</strain>
        <strain evidence="3">NIES-3786</strain>
    </source>
</reference>
<dbReference type="Proteomes" id="UP000747110">
    <property type="component" value="Unassembled WGS sequence"/>
</dbReference>
<evidence type="ECO:0000313" key="5">
    <source>
        <dbReference type="Proteomes" id="UP000747110"/>
    </source>
</evidence>
<accession>A0A8J4FKN9</accession>
<feature type="compositionally biased region" description="Gly residues" evidence="2">
    <location>
        <begin position="8"/>
        <end position="23"/>
    </location>
</feature>
<dbReference type="GO" id="GO:0045892">
    <property type="term" value="P:negative regulation of DNA-templated transcription"/>
    <property type="evidence" value="ECO:0007669"/>
    <property type="project" value="InterPro"/>
</dbReference>
<dbReference type="PANTHER" id="PTHR13503">
    <property type="entry name" value="NEGATIVE ELONGATION FACTOR COMPLEX MEMBER B"/>
    <property type="match status" value="1"/>
</dbReference>
<keyword evidence="1" id="KW-0175">Coiled coil</keyword>
<comment type="caution">
    <text evidence="3">The sequence shown here is derived from an EMBL/GenBank/DDBJ whole genome shotgun (WGS) entry which is preliminary data.</text>
</comment>
<proteinExistence type="predicted"/>
<evidence type="ECO:0000256" key="2">
    <source>
        <dbReference type="SAM" id="MobiDB-lite"/>
    </source>
</evidence>
<dbReference type="PANTHER" id="PTHR13503:SF3">
    <property type="entry name" value="NEGATIVE ELONGATION FACTOR B"/>
    <property type="match status" value="1"/>
</dbReference>
<feature type="region of interest" description="Disordered" evidence="2">
    <location>
        <begin position="408"/>
        <end position="441"/>
    </location>
</feature>
<feature type="region of interest" description="Disordered" evidence="2">
    <location>
        <begin position="216"/>
        <end position="244"/>
    </location>
</feature>
<gene>
    <name evidence="3" type="ORF">Vretifemale_8472</name>
    <name evidence="4" type="ORF">Vretimale_29</name>
</gene>
<dbReference type="OrthoDB" id="5548359at2759"/>
<evidence type="ECO:0000313" key="3">
    <source>
        <dbReference type="EMBL" id="GIL79071.1"/>
    </source>
</evidence>
<dbReference type="InterPro" id="IPR010405">
    <property type="entry name" value="COBRA1"/>
</dbReference>
<dbReference type="AlphaFoldDB" id="A0A8J4FKN9"/>
<dbReference type="EMBL" id="BNCQ01000001">
    <property type="protein sequence ID" value="GIL93709.1"/>
    <property type="molecule type" value="Genomic_DNA"/>
</dbReference>
<keyword evidence="5" id="KW-1185">Reference proteome</keyword>
<protein>
    <submittedName>
        <fullName evidence="3">Uncharacterized protein</fullName>
    </submittedName>
</protein>
<feature type="coiled-coil region" evidence="1">
    <location>
        <begin position="70"/>
        <end position="104"/>
    </location>
</feature>
<organism evidence="3 5">
    <name type="scientific">Volvox reticuliferus</name>
    <dbReference type="NCBI Taxonomy" id="1737510"/>
    <lineage>
        <taxon>Eukaryota</taxon>
        <taxon>Viridiplantae</taxon>
        <taxon>Chlorophyta</taxon>
        <taxon>core chlorophytes</taxon>
        <taxon>Chlorophyceae</taxon>
        <taxon>CS clade</taxon>
        <taxon>Chlamydomonadales</taxon>
        <taxon>Volvocaceae</taxon>
        <taxon>Volvox</taxon>
    </lineage>
</organism>
<dbReference type="GO" id="GO:0005634">
    <property type="term" value="C:nucleus"/>
    <property type="evidence" value="ECO:0007669"/>
    <property type="project" value="InterPro"/>
</dbReference>
<name>A0A8J4FKN9_9CHLO</name>
<dbReference type="Proteomes" id="UP000722791">
    <property type="component" value="Unassembled WGS sequence"/>
</dbReference>